<evidence type="ECO:0000313" key="3">
    <source>
        <dbReference type="Proteomes" id="UP001066276"/>
    </source>
</evidence>
<feature type="region of interest" description="Disordered" evidence="1">
    <location>
        <begin position="62"/>
        <end position="84"/>
    </location>
</feature>
<dbReference type="EMBL" id="JANPWB010000016">
    <property type="protein sequence ID" value="KAJ1081853.1"/>
    <property type="molecule type" value="Genomic_DNA"/>
</dbReference>
<reference evidence="2" key="1">
    <citation type="journal article" date="2022" name="bioRxiv">
        <title>Sequencing and chromosome-scale assembly of the giantPleurodeles waltlgenome.</title>
        <authorList>
            <person name="Brown T."/>
            <person name="Elewa A."/>
            <person name="Iarovenko S."/>
            <person name="Subramanian E."/>
            <person name="Araus A.J."/>
            <person name="Petzold A."/>
            <person name="Susuki M."/>
            <person name="Suzuki K.-i.T."/>
            <person name="Hayashi T."/>
            <person name="Toyoda A."/>
            <person name="Oliveira C."/>
            <person name="Osipova E."/>
            <person name="Leigh N.D."/>
            <person name="Simon A."/>
            <person name="Yun M.H."/>
        </authorList>
    </citation>
    <scope>NUCLEOTIDE SEQUENCE</scope>
    <source>
        <strain evidence="2">20211129_DDA</strain>
        <tissue evidence="2">Liver</tissue>
    </source>
</reference>
<feature type="region of interest" description="Disordered" evidence="1">
    <location>
        <begin position="37"/>
        <end position="56"/>
    </location>
</feature>
<organism evidence="2 3">
    <name type="scientific">Pleurodeles waltl</name>
    <name type="common">Iberian ribbed newt</name>
    <dbReference type="NCBI Taxonomy" id="8319"/>
    <lineage>
        <taxon>Eukaryota</taxon>
        <taxon>Metazoa</taxon>
        <taxon>Chordata</taxon>
        <taxon>Craniata</taxon>
        <taxon>Vertebrata</taxon>
        <taxon>Euteleostomi</taxon>
        <taxon>Amphibia</taxon>
        <taxon>Batrachia</taxon>
        <taxon>Caudata</taxon>
        <taxon>Salamandroidea</taxon>
        <taxon>Salamandridae</taxon>
        <taxon>Pleurodelinae</taxon>
        <taxon>Pleurodeles</taxon>
    </lineage>
</organism>
<protein>
    <submittedName>
        <fullName evidence="2">Uncharacterized protein</fullName>
    </submittedName>
</protein>
<proteinExistence type="predicted"/>
<dbReference type="Proteomes" id="UP001066276">
    <property type="component" value="Chromosome 12"/>
</dbReference>
<comment type="caution">
    <text evidence="2">The sequence shown here is derived from an EMBL/GenBank/DDBJ whole genome shotgun (WGS) entry which is preliminary data.</text>
</comment>
<gene>
    <name evidence="2" type="ORF">NDU88_002026</name>
</gene>
<dbReference type="AlphaFoldDB" id="A0AAV7L048"/>
<sequence>MRARQPPGAAGAQLRAGAPTEPSLRHSTIAPTWALPATSPAAKGLPGPAPTTRASPLRAALTGNRRGLRPDPLGRPPLLGTGHYLRAPRPIDLRGRKAIF</sequence>
<name>A0AAV7L048_PLEWA</name>
<accession>A0AAV7L048</accession>
<feature type="region of interest" description="Disordered" evidence="1">
    <location>
        <begin position="1"/>
        <end position="30"/>
    </location>
</feature>
<evidence type="ECO:0000256" key="1">
    <source>
        <dbReference type="SAM" id="MobiDB-lite"/>
    </source>
</evidence>
<evidence type="ECO:0000313" key="2">
    <source>
        <dbReference type="EMBL" id="KAJ1081853.1"/>
    </source>
</evidence>
<keyword evidence="3" id="KW-1185">Reference proteome</keyword>